<proteinExistence type="predicted"/>
<name>T0QIU8_SAPDV</name>
<dbReference type="VEuPathDB" id="FungiDB:SDRG_08769"/>
<dbReference type="InterPro" id="IPR011990">
    <property type="entry name" value="TPR-like_helical_dom_sf"/>
</dbReference>
<dbReference type="RefSeq" id="XP_008612888.1">
    <property type="nucleotide sequence ID" value="XM_008614666.1"/>
</dbReference>
<evidence type="ECO:0000259" key="1">
    <source>
        <dbReference type="Pfam" id="PF12146"/>
    </source>
</evidence>
<dbReference type="SUPFAM" id="SSF53474">
    <property type="entry name" value="alpha/beta-Hydrolases"/>
    <property type="match status" value="1"/>
</dbReference>
<organism evidence="2 3">
    <name type="scientific">Saprolegnia diclina (strain VS20)</name>
    <dbReference type="NCBI Taxonomy" id="1156394"/>
    <lineage>
        <taxon>Eukaryota</taxon>
        <taxon>Sar</taxon>
        <taxon>Stramenopiles</taxon>
        <taxon>Oomycota</taxon>
        <taxon>Saprolegniomycetes</taxon>
        <taxon>Saprolegniales</taxon>
        <taxon>Saprolegniaceae</taxon>
        <taxon>Saprolegnia</taxon>
    </lineage>
</organism>
<feature type="domain" description="Serine aminopeptidase S33" evidence="1">
    <location>
        <begin position="186"/>
        <end position="246"/>
    </location>
</feature>
<dbReference type="InterPro" id="IPR029058">
    <property type="entry name" value="AB_hydrolase_fold"/>
</dbReference>
<feature type="domain" description="Serine aminopeptidase S33" evidence="1">
    <location>
        <begin position="57"/>
        <end position="169"/>
    </location>
</feature>
<dbReference type="InterPro" id="IPR022742">
    <property type="entry name" value="Hydrolase_4"/>
</dbReference>
<evidence type="ECO:0000313" key="2">
    <source>
        <dbReference type="EMBL" id="EQC33665.1"/>
    </source>
</evidence>
<gene>
    <name evidence="2" type="ORF">SDRG_08769</name>
</gene>
<dbReference type="OMA" id="HQYERAL"/>
<keyword evidence="3" id="KW-1185">Reference proteome</keyword>
<dbReference type="Proteomes" id="UP000030762">
    <property type="component" value="Unassembled WGS sequence"/>
</dbReference>
<dbReference type="GeneID" id="19949496"/>
<dbReference type="STRING" id="1156394.T0QIU8"/>
<dbReference type="Gene3D" id="3.40.50.1820">
    <property type="entry name" value="alpha/beta hydrolase"/>
    <property type="match status" value="1"/>
</dbReference>
<dbReference type="PANTHER" id="PTHR12277">
    <property type="entry name" value="ALPHA/BETA HYDROLASE DOMAIN-CONTAINING PROTEIN"/>
    <property type="match status" value="1"/>
</dbReference>
<dbReference type="InParanoid" id="T0QIU8"/>
<sequence>MAASLWDSPLVNSVAFHPRRHAQGAGLPPHAIDGVFTDGHVSLGYRFFRPLQPDAYCAVVVLFHGNAEIAADYASAATTLAAMQVPTALLAVDFRGYGWSTGEPAVARLLEDAELVDRLLHTVPSLKRDVPRILFGRSIGSLCAMHVAAKAPTRYRGLIVESGFHSILALPMVSQMASFMPGGAAMLQMLPEIFHIREKLESLHLPFLVIHGEDDEIAPVQQGRDLYDACAASVKKLQVFPRAGHNDLQLKYHRDYYASVEWLLQQATSTGSALDAAFAAHQYERALRLGKEALASDTVDNIAVLSVLAKASYCLYEVESTIKYTSQLLQLAPNDVNALCLRAKAHWKLGDKAAAHADAIQLSLALVGNGVPQDASVAAALLAIHFWSIQ</sequence>
<dbReference type="EMBL" id="JH767158">
    <property type="protein sequence ID" value="EQC33665.1"/>
    <property type="molecule type" value="Genomic_DNA"/>
</dbReference>
<dbReference type="Pfam" id="PF12146">
    <property type="entry name" value="Hydrolase_4"/>
    <property type="match status" value="2"/>
</dbReference>
<dbReference type="Gene3D" id="1.25.40.10">
    <property type="entry name" value="Tetratricopeptide repeat domain"/>
    <property type="match status" value="1"/>
</dbReference>
<dbReference type="AlphaFoldDB" id="T0QIU8"/>
<dbReference type="eggNOG" id="KOG4391">
    <property type="taxonomic scope" value="Eukaryota"/>
</dbReference>
<dbReference type="PANTHER" id="PTHR12277:SF81">
    <property type="entry name" value="PROTEIN ABHD13"/>
    <property type="match status" value="1"/>
</dbReference>
<protein>
    <recommendedName>
        <fullName evidence="1">Serine aminopeptidase S33 domain-containing protein</fullName>
    </recommendedName>
</protein>
<dbReference type="SUPFAM" id="SSF48452">
    <property type="entry name" value="TPR-like"/>
    <property type="match status" value="1"/>
</dbReference>
<reference evidence="2 3" key="1">
    <citation type="submission" date="2012-04" db="EMBL/GenBank/DDBJ databases">
        <title>The Genome Sequence of Saprolegnia declina VS20.</title>
        <authorList>
            <consortium name="The Broad Institute Genome Sequencing Platform"/>
            <person name="Russ C."/>
            <person name="Nusbaum C."/>
            <person name="Tyler B."/>
            <person name="van West P."/>
            <person name="Dieguez-Uribeondo J."/>
            <person name="de Bruijn I."/>
            <person name="Tripathy S."/>
            <person name="Jiang R."/>
            <person name="Young S.K."/>
            <person name="Zeng Q."/>
            <person name="Gargeya S."/>
            <person name="Fitzgerald M."/>
            <person name="Haas B."/>
            <person name="Abouelleil A."/>
            <person name="Alvarado L."/>
            <person name="Arachchi H.M."/>
            <person name="Berlin A."/>
            <person name="Chapman S.B."/>
            <person name="Goldberg J."/>
            <person name="Griggs A."/>
            <person name="Gujja S."/>
            <person name="Hansen M."/>
            <person name="Howarth C."/>
            <person name="Imamovic A."/>
            <person name="Larimer J."/>
            <person name="McCowen C."/>
            <person name="Montmayeur A."/>
            <person name="Murphy C."/>
            <person name="Neiman D."/>
            <person name="Pearson M."/>
            <person name="Priest M."/>
            <person name="Roberts A."/>
            <person name="Saif S."/>
            <person name="Shea T."/>
            <person name="Sisk P."/>
            <person name="Sykes S."/>
            <person name="Wortman J."/>
            <person name="Nusbaum C."/>
            <person name="Birren B."/>
        </authorList>
    </citation>
    <scope>NUCLEOTIDE SEQUENCE [LARGE SCALE GENOMIC DNA]</scope>
    <source>
        <strain evidence="2 3">VS20</strain>
    </source>
</reference>
<accession>T0QIU8</accession>
<dbReference type="OrthoDB" id="10249433at2759"/>
<evidence type="ECO:0000313" key="3">
    <source>
        <dbReference type="Proteomes" id="UP000030762"/>
    </source>
</evidence>